<dbReference type="Proteomes" id="UP001061298">
    <property type="component" value="Plasmid punmamed2"/>
</dbReference>
<sequence length="416" mass="44931">MGTKGPDDGRPAKDGEESSVPDEMWEKFLRDHESEIRSTAPKEPSARARMVTARLREQDARATAQQGGRKRRFRKKGGAGAAVQPGQPEGWRTGSAWRELDGRAGRRRRMLSAVGVVVAVAVAVIAVHPGWALSHLPDGLGDRFASSGDADSVPTPLPPETTRPTTAPSAREPSVPTLKRPFAGSPAEGWADGADAIVLPNATPVGTLSRAQVAFALKETKQLLVAANVDPRTLRGERPQAALDVIDPHQTDLLDLLDTALRKPDKRHDPLTMFSRFDPHELRLVGDVVKVRGRMTFKRGEGASVMVHADYTFVYPVAQAGGGSTEVQRTIVRRVLDTQLLDPTKYEVTPGKLGVISYDEDIANSACEIYDGFFHPQFTTDAASGAPATGPATDPYDRSKNLDPNRPDVCGTVTRT</sequence>
<feature type="compositionally biased region" description="Low complexity" evidence="1">
    <location>
        <begin position="384"/>
        <end position="394"/>
    </location>
</feature>
<feature type="compositionally biased region" description="Low complexity" evidence="1">
    <location>
        <begin position="162"/>
        <end position="173"/>
    </location>
</feature>
<dbReference type="EMBL" id="CP106794">
    <property type="protein sequence ID" value="UXY25072.1"/>
    <property type="molecule type" value="Genomic_DNA"/>
</dbReference>
<evidence type="ECO:0000313" key="4">
    <source>
        <dbReference type="Proteomes" id="UP001061298"/>
    </source>
</evidence>
<geneLocation type="plasmid" evidence="3 4">
    <name>punmamed2</name>
</geneLocation>
<reference evidence="3" key="1">
    <citation type="submission" date="2022-10" db="EMBL/GenBank/DDBJ databases">
        <authorList>
            <person name="Mo P."/>
        </authorList>
    </citation>
    <scope>NUCLEOTIDE SEQUENCE</scope>
    <source>
        <strain evidence="3">HUAS 13-4</strain>
        <plasmid evidence="3">punmamed2</plasmid>
    </source>
</reference>
<keyword evidence="2" id="KW-0472">Membrane</keyword>
<feature type="compositionally biased region" description="Basic residues" evidence="1">
    <location>
        <begin position="68"/>
        <end position="77"/>
    </location>
</feature>
<keyword evidence="3" id="KW-0614">Plasmid</keyword>
<keyword evidence="4" id="KW-1185">Reference proteome</keyword>
<feature type="region of interest" description="Disordered" evidence="1">
    <location>
        <begin position="1"/>
        <end position="24"/>
    </location>
</feature>
<feature type="compositionally biased region" description="Basic and acidic residues" evidence="1">
    <location>
        <begin position="395"/>
        <end position="406"/>
    </location>
</feature>
<accession>A0ABY6EEE0</accession>
<keyword evidence="2" id="KW-0812">Transmembrane</keyword>
<feature type="compositionally biased region" description="Basic and acidic residues" evidence="1">
    <location>
        <begin position="1"/>
        <end position="16"/>
    </location>
</feature>
<feature type="region of interest" description="Disordered" evidence="1">
    <location>
        <begin position="144"/>
        <end position="186"/>
    </location>
</feature>
<gene>
    <name evidence="3" type="ORF">N8I84_42405</name>
</gene>
<protein>
    <submittedName>
        <fullName evidence="3">Uncharacterized protein</fullName>
    </submittedName>
</protein>
<evidence type="ECO:0000256" key="1">
    <source>
        <dbReference type="SAM" id="MobiDB-lite"/>
    </source>
</evidence>
<feature type="region of interest" description="Disordered" evidence="1">
    <location>
        <begin position="384"/>
        <end position="416"/>
    </location>
</feature>
<name>A0ABY6EEE0_9ACTN</name>
<evidence type="ECO:0000313" key="3">
    <source>
        <dbReference type="EMBL" id="UXY25072.1"/>
    </source>
</evidence>
<feature type="region of interest" description="Disordered" evidence="1">
    <location>
        <begin position="56"/>
        <end position="96"/>
    </location>
</feature>
<organism evidence="3 4">
    <name type="scientific">Streptomyces cynarae</name>
    <dbReference type="NCBI Taxonomy" id="2981134"/>
    <lineage>
        <taxon>Bacteria</taxon>
        <taxon>Bacillati</taxon>
        <taxon>Actinomycetota</taxon>
        <taxon>Actinomycetes</taxon>
        <taxon>Kitasatosporales</taxon>
        <taxon>Streptomycetaceae</taxon>
        <taxon>Streptomyces</taxon>
    </lineage>
</organism>
<proteinExistence type="predicted"/>
<evidence type="ECO:0000256" key="2">
    <source>
        <dbReference type="SAM" id="Phobius"/>
    </source>
</evidence>
<dbReference type="RefSeq" id="WP_263235410.1">
    <property type="nucleotide sequence ID" value="NZ_CP106794.1"/>
</dbReference>
<keyword evidence="2" id="KW-1133">Transmembrane helix</keyword>
<feature type="transmembrane region" description="Helical" evidence="2">
    <location>
        <begin position="110"/>
        <end position="131"/>
    </location>
</feature>